<dbReference type="RefSeq" id="WP_139227952.1">
    <property type="nucleotide sequence ID" value="NZ_CP014007.2"/>
</dbReference>
<dbReference type="EMBL" id="CP014007">
    <property type="protein sequence ID" value="QSV12548.1"/>
    <property type="molecule type" value="Genomic_DNA"/>
</dbReference>
<dbReference type="Proteomes" id="UP000078227">
    <property type="component" value="Chromosome"/>
</dbReference>
<keyword evidence="2" id="KW-1185">Reference proteome</keyword>
<organism evidence="1 2">
    <name type="scientific">Kosakonia oryzae</name>
    <dbReference type="NCBI Taxonomy" id="497725"/>
    <lineage>
        <taxon>Bacteria</taxon>
        <taxon>Pseudomonadati</taxon>
        <taxon>Pseudomonadota</taxon>
        <taxon>Gammaproteobacteria</taxon>
        <taxon>Enterobacterales</taxon>
        <taxon>Enterobacteriaceae</taxon>
        <taxon>Kosakonia</taxon>
    </lineage>
</organism>
<gene>
    <name evidence="1" type="ORF">AWR26_25250</name>
</gene>
<accession>A0ABX7PYI5</accession>
<evidence type="ECO:0000313" key="2">
    <source>
        <dbReference type="Proteomes" id="UP000078227"/>
    </source>
</evidence>
<reference evidence="1 2" key="1">
    <citation type="submission" date="2021-03" db="EMBL/GenBank/DDBJ databases">
        <authorList>
            <person name="Li Y."/>
            <person name="Li S."/>
            <person name="Chen M."/>
            <person name="Peng G."/>
            <person name="Tan Z."/>
            <person name="An Q."/>
        </authorList>
    </citation>
    <scope>NUCLEOTIDE SEQUENCE [LARGE SCALE GENOMIC DNA]</scope>
    <source>
        <strain evidence="1 2">Ola 51</strain>
    </source>
</reference>
<protein>
    <submittedName>
        <fullName evidence="1">Uncharacterized protein</fullName>
    </submittedName>
</protein>
<name>A0ABX7PYI5_9ENTR</name>
<sequence>MKKPRCALCGRGFFMAAHR</sequence>
<proteinExistence type="predicted"/>
<evidence type="ECO:0000313" key="1">
    <source>
        <dbReference type="EMBL" id="QSV12548.1"/>
    </source>
</evidence>